<dbReference type="InterPro" id="IPR011990">
    <property type="entry name" value="TPR-like_helical_dom_sf"/>
</dbReference>
<evidence type="ECO:0000256" key="1">
    <source>
        <dbReference type="SAM" id="SignalP"/>
    </source>
</evidence>
<evidence type="ECO:0000313" key="3">
    <source>
        <dbReference type="Proteomes" id="UP000474957"/>
    </source>
</evidence>
<dbReference type="InterPro" id="IPR050767">
    <property type="entry name" value="Sel1_AlgK"/>
</dbReference>
<evidence type="ECO:0008006" key="4">
    <source>
        <dbReference type="Google" id="ProtNLM"/>
    </source>
</evidence>
<proteinExistence type="predicted"/>
<dbReference type="AlphaFoldDB" id="A0A6L5YYC0"/>
<accession>A0A6L5YYC0</accession>
<protein>
    <recommendedName>
        <fullName evidence="4">TPR repeat protein</fullName>
    </recommendedName>
</protein>
<dbReference type="SMART" id="SM00671">
    <property type="entry name" value="SEL1"/>
    <property type="match status" value="3"/>
</dbReference>
<feature type="chain" id="PRO_5026863797" description="TPR repeat protein" evidence="1">
    <location>
        <begin position="24"/>
        <end position="912"/>
    </location>
</feature>
<name>A0A6L5YYC0_9RHOB</name>
<gene>
    <name evidence="2" type="ORF">GE300_04260</name>
</gene>
<dbReference type="Gene3D" id="1.25.40.10">
    <property type="entry name" value="Tetratricopeptide repeat domain"/>
    <property type="match status" value="3"/>
</dbReference>
<organism evidence="2 3">
    <name type="scientific">Halovulum marinum</name>
    <dbReference type="NCBI Taxonomy" id="2662447"/>
    <lineage>
        <taxon>Bacteria</taxon>
        <taxon>Pseudomonadati</taxon>
        <taxon>Pseudomonadota</taxon>
        <taxon>Alphaproteobacteria</taxon>
        <taxon>Rhodobacterales</taxon>
        <taxon>Paracoccaceae</taxon>
        <taxon>Halovulum</taxon>
    </lineage>
</organism>
<dbReference type="InterPro" id="IPR006597">
    <property type="entry name" value="Sel1-like"/>
</dbReference>
<keyword evidence="3" id="KW-1185">Reference proteome</keyword>
<comment type="caution">
    <text evidence="2">The sequence shown here is derived from an EMBL/GenBank/DDBJ whole genome shotgun (WGS) entry which is preliminary data.</text>
</comment>
<dbReference type="Proteomes" id="UP000474957">
    <property type="component" value="Unassembled WGS sequence"/>
</dbReference>
<dbReference type="SUPFAM" id="SSF81901">
    <property type="entry name" value="HCP-like"/>
    <property type="match status" value="1"/>
</dbReference>
<dbReference type="PANTHER" id="PTHR11102:SF160">
    <property type="entry name" value="ERAD-ASSOCIATED E3 UBIQUITIN-PROTEIN LIGASE COMPONENT HRD3"/>
    <property type="match status" value="1"/>
</dbReference>
<sequence length="912" mass="99485">MTRILPCLLTALLVALHPTPVGAQARTLDLVFMPPEIEPRDLCLPAEADPAPDDASAGAGDGVLTEAKRIALLAADIRRYQREDAARWFDFIDALIARREVLDEGFAGMPALLARVELYIDAGRLEALEAAGLVPQLRQRLDELSTGRQLTLAQFHLTGIGTPPDPEFAWGVIREAAFAGHPDALMMIARRQLAGEQVPEWDAPLDLTATMAFSGMLGQMNASVCRRAERIAREFDDGGLVAPNPRIAYAWRRFAADMGGRDAAWRVVGHHLGNRGVARDNSLIAHYLEVALERGFRPDADQAARLLASDAIDAPRLRDMLLFAPGGADTRPTLAPLLQLSVSPQGPEPSRASPYLQYLREIAALDAAPGRVFTELAEEVLLRRGRWAGEAEAAALLEEAVRRADPEAMRMLAGFFTRHRDDPDRIDRAVDLLGEAVSRFGLATAMDDLDALFRCRVPDAPQTGPAGHWARAYRAAGTGAVFVNPTDVVALDPFATPDLVARIQSQALEGRTASLANHLQRLQMDPMTTERARRYWADRLDNSEKALEEYAKLEFELATGVGDRRRAIELLRRVYLHNGVTTALDLAIALIESNGRDPQVAAEVEELLTLAGNRGEGAAIRLLARLVADRRPMRQTYAAFAAQIEARGDFLALMFAIPFVEPEVAADYLGRAVALMNCGTKDVVEMADAHAVLNDAEAVLHWQRVGLAMESGNVLAKLRLTDRQMESYRQGRAPDEYEVYTRAALDGDVTAYRQLFRLTANPALETFAPHAAAGYIAALLDAGDEGDLRWVQAQYRDAPDGVRVAVARVVDLRGLYRRAAAAGDVRSMLELGLLLRDTASDGDDLPDSARWLKKAADNGSIPAMRELGQVLAYGIGVPRDRQGAMLWLEKATAAGDEQAARLVRLLGLLSDG</sequence>
<dbReference type="RefSeq" id="WP_154445230.1">
    <property type="nucleotide sequence ID" value="NZ_WIND01000002.1"/>
</dbReference>
<evidence type="ECO:0000313" key="2">
    <source>
        <dbReference type="EMBL" id="MSU88835.1"/>
    </source>
</evidence>
<feature type="signal peptide" evidence="1">
    <location>
        <begin position="1"/>
        <end position="23"/>
    </location>
</feature>
<keyword evidence="1" id="KW-0732">Signal</keyword>
<reference evidence="2 3" key="1">
    <citation type="submission" date="2019-10" db="EMBL/GenBank/DDBJ databases">
        <title>Cognatihalovulum marinum gen. nov. sp. nov., a new member of the family Rhodobacteraceae isolated from deep seawater of the Northwest Indian Ocean.</title>
        <authorList>
            <person name="Ruan C."/>
            <person name="Wang J."/>
            <person name="Zheng X."/>
            <person name="Song L."/>
            <person name="Zhu Y."/>
            <person name="Huang Y."/>
            <person name="Lu Z."/>
            <person name="Du W."/>
            <person name="Huang L."/>
            <person name="Dai X."/>
        </authorList>
    </citation>
    <scope>NUCLEOTIDE SEQUENCE [LARGE SCALE GENOMIC DNA]</scope>
    <source>
        <strain evidence="2 3">2CG4</strain>
    </source>
</reference>
<dbReference type="EMBL" id="WIND01000002">
    <property type="protein sequence ID" value="MSU88835.1"/>
    <property type="molecule type" value="Genomic_DNA"/>
</dbReference>
<dbReference type="Pfam" id="PF08238">
    <property type="entry name" value="Sel1"/>
    <property type="match status" value="4"/>
</dbReference>
<dbReference type="PANTHER" id="PTHR11102">
    <property type="entry name" value="SEL-1-LIKE PROTEIN"/>
    <property type="match status" value="1"/>
</dbReference>